<dbReference type="Proteomes" id="UP000321947">
    <property type="component" value="Unassembled WGS sequence"/>
</dbReference>
<comment type="caution">
    <text evidence="2">The sequence shown here is derived from an EMBL/GenBank/DDBJ whole genome shotgun (WGS) entry which is preliminary data.</text>
</comment>
<protein>
    <submittedName>
        <fullName evidence="2">Retrotransposon gag protein</fullName>
    </submittedName>
</protein>
<dbReference type="PANTHER" id="PTHR33437:SF2">
    <property type="entry name" value="OS06G0361200 PROTEIN"/>
    <property type="match status" value="1"/>
</dbReference>
<name>A0A5D3E320_CUCMM</name>
<dbReference type="AlphaFoldDB" id="A0A5D3E320"/>
<gene>
    <name evidence="2" type="ORF">E5676_scaffold216G001820</name>
    <name evidence="1" type="ORF">E6C27_scaffold280G003830</name>
</gene>
<dbReference type="PANTHER" id="PTHR33437">
    <property type="entry name" value="OS06G0361200 PROTEIN"/>
    <property type="match status" value="1"/>
</dbReference>
<evidence type="ECO:0000313" key="1">
    <source>
        <dbReference type="EMBL" id="KAA0057496.1"/>
    </source>
</evidence>
<evidence type="ECO:0000313" key="3">
    <source>
        <dbReference type="Proteomes" id="UP000321393"/>
    </source>
</evidence>
<sequence length="221" mass="25642">MCIQGTYAHDMELSITGRGAKDFSVPKVRKNKKETKGAKKILKSSVKESTVVNSTPLKFSKRKEVKVENKDARNMLEQLLEKQLIQLSECKRPEQAGKVDDPNYCKYLWVISHPIEKCFVLKELILRLAREKKTKIDLVEVTQTNHAALTIMLEAHSSRLIFEQRKSLVQFETFELIVFQFYQEVAPEDSQGKERSIEEDDDGWIVVTRRKKRKSTRVAKE</sequence>
<dbReference type="EMBL" id="SSTD01000775">
    <property type="protein sequence ID" value="TYK30188.1"/>
    <property type="molecule type" value="Genomic_DNA"/>
</dbReference>
<reference evidence="3 4" key="1">
    <citation type="submission" date="2019-08" db="EMBL/GenBank/DDBJ databases">
        <title>Draft genome sequences of two oriental melons (Cucumis melo L. var makuwa).</title>
        <authorList>
            <person name="Kwon S.-Y."/>
        </authorList>
    </citation>
    <scope>NUCLEOTIDE SEQUENCE [LARGE SCALE GENOMIC DNA]</scope>
    <source>
        <strain evidence="4">cv. Chang Bougi</strain>
        <strain evidence="3">cv. SW 3</strain>
        <tissue evidence="2">Leaf</tissue>
    </source>
</reference>
<evidence type="ECO:0000313" key="2">
    <source>
        <dbReference type="EMBL" id="TYK30188.1"/>
    </source>
</evidence>
<accession>A0A5D3E320</accession>
<organism evidence="2 4">
    <name type="scientific">Cucumis melo var. makuwa</name>
    <name type="common">Oriental melon</name>
    <dbReference type="NCBI Taxonomy" id="1194695"/>
    <lineage>
        <taxon>Eukaryota</taxon>
        <taxon>Viridiplantae</taxon>
        <taxon>Streptophyta</taxon>
        <taxon>Embryophyta</taxon>
        <taxon>Tracheophyta</taxon>
        <taxon>Spermatophyta</taxon>
        <taxon>Magnoliopsida</taxon>
        <taxon>eudicotyledons</taxon>
        <taxon>Gunneridae</taxon>
        <taxon>Pentapetalae</taxon>
        <taxon>rosids</taxon>
        <taxon>fabids</taxon>
        <taxon>Cucurbitales</taxon>
        <taxon>Cucurbitaceae</taxon>
        <taxon>Benincaseae</taxon>
        <taxon>Cucumis</taxon>
    </lineage>
</organism>
<evidence type="ECO:0000313" key="4">
    <source>
        <dbReference type="Proteomes" id="UP000321947"/>
    </source>
</evidence>
<dbReference type="EMBL" id="SSTE01007195">
    <property type="protein sequence ID" value="KAA0057496.1"/>
    <property type="molecule type" value="Genomic_DNA"/>
</dbReference>
<dbReference type="Proteomes" id="UP000321393">
    <property type="component" value="Unassembled WGS sequence"/>
</dbReference>
<proteinExistence type="predicted"/>